<dbReference type="STRING" id="246196.MSMEG_4591"/>
<name>A0R122_MYCS2</name>
<dbReference type="AlphaFoldDB" id="A0R122"/>
<dbReference type="PATRIC" id="fig|246196.19.peg.4494"/>
<proteinExistence type="predicted"/>
<gene>
    <name evidence="1" type="ordered locus">MSMEG_4591</name>
</gene>
<dbReference type="Proteomes" id="UP000000757">
    <property type="component" value="Chromosome"/>
</dbReference>
<dbReference type="KEGG" id="msm:MSMEG_4591"/>
<evidence type="ECO:0000313" key="1">
    <source>
        <dbReference type="EMBL" id="ABK69971.1"/>
    </source>
</evidence>
<organism evidence="1 2">
    <name type="scientific">Mycolicibacterium smegmatis (strain ATCC 700084 / mc(2)155)</name>
    <name type="common">Mycobacterium smegmatis</name>
    <dbReference type="NCBI Taxonomy" id="246196"/>
    <lineage>
        <taxon>Bacteria</taxon>
        <taxon>Bacillati</taxon>
        <taxon>Actinomycetota</taxon>
        <taxon>Actinomycetes</taxon>
        <taxon>Mycobacteriales</taxon>
        <taxon>Mycobacteriaceae</taxon>
        <taxon>Mycolicibacterium</taxon>
    </lineage>
</organism>
<evidence type="ECO:0000313" key="2">
    <source>
        <dbReference type="Proteomes" id="UP000000757"/>
    </source>
</evidence>
<sequence length="46" mass="5123">MADAIRPFISQCTKQFRAVRVQLLAAHRCARSVGMSEECPTNRMAA</sequence>
<dbReference type="EMBL" id="CP000480">
    <property type="protein sequence ID" value="ABK69971.1"/>
    <property type="molecule type" value="Genomic_DNA"/>
</dbReference>
<reference evidence="1 2" key="1">
    <citation type="submission" date="2006-10" db="EMBL/GenBank/DDBJ databases">
        <authorList>
            <person name="Fleischmann R.D."/>
            <person name="Dodson R.J."/>
            <person name="Haft D.H."/>
            <person name="Merkel J.S."/>
            <person name="Nelson W.C."/>
            <person name="Fraser C.M."/>
        </authorList>
    </citation>
    <scope>NUCLEOTIDE SEQUENCE [LARGE SCALE GENOMIC DNA]</scope>
    <source>
        <strain evidence="2">ATCC 700084 / mc(2)155</strain>
    </source>
</reference>
<protein>
    <submittedName>
        <fullName evidence="1">Uncharacterized protein</fullName>
    </submittedName>
</protein>
<accession>A0R122</accession>
<keyword evidence="2" id="KW-1185">Reference proteome</keyword>